<dbReference type="EMBL" id="NTSO01000002">
    <property type="protein sequence ID" value="PFF51725.1"/>
    <property type="molecule type" value="Genomic_DNA"/>
</dbReference>
<evidence type="ECO:0000313" key="4">
    <source>
        <dbReference type="Proteomes" id="UP000220210"/>
    </source>
</evidence>
<dbReference type="AlphaFoldDB" id="A0A9X0MK34"/>
<evidence type="ECO:0000313" key="2">
    <source>
        <dbReference type="EMBL" id="PFF51725.1"/>
    </source>
</evidence>
<comment type="caution">
    <text evidence="1">The sequence shown here is derived from an EMBL/GenBank/DDBJ whole genome shotgun (WGS) entry which is preliminary data.</text>
</comment>
<dbReference type="EMBL" id="LOMO01000001">
    <property type="protein sequence ID" value="KXY51297.1"/>
    <property type="molecule type" value="Genomic_DNA"/>
</dbReference>
<reference evidence="1 3" key="1">
    <citation type="submission" date="2015-12" db="EMBL/GenBank/DDBJ databases">
        <title>Bacillus cereus Group isolate.</title>
        <authorList>
            <person name="Kovac J."/>
        </authorList>
    </citation>
    <scope>NUCLEOTIDE SEQUENCE [LARGE SCALE GENOMIC DNA]</scope>
    <source>
        <strain evidence="1 3">FSL K6-0073</strain>
    </source>
</reference>
<name>A0A9X0MK34_BACCE</name>
<gene>
    <name evidence="1" type="ORF">AT268_32970</name>
    <name evidence="2" type="ORF">CN357_03240</name>
</gene>
<reference evidence="2 4" key="2">
    <citation type="submission" date="2017-09" db="EMBL/GenBank/DDBJ databases">
        <title>Large-scale bioinformatics analysis of Bacillus genomes uncovers conserved roles of natural products in bacterial physiology.</title>
        <authorList>
            <consortium name="Agbiome Team Llc"/>
            <person name="Bleich R.M."/>
            <person name="Kirk G.J."/>
            <person name="Santa Maria K.C."/>
            <person name="Allen S.E."/>
            <person name="Farag S."/>
            <person name="Shank E.A."/>
            <person name="Bowers A."/>
        </authorList>
    </citation>
    <scope>NUCLEOTIDE SEQUENCE [LARGE SCALE GENOMIC DNA]</scope>
    <source>
        <strain evidence="2 4">AFS020204</strain>
    </source>
</reference>
<accession>A0A9X0MK34</accession>
<dbReference type="Proteomes" id="UP000220210">
    <property type="component" value="Unassembled WGS sequence"/>
</dbReference>
<evidence type="ECO:0000313" key="3">
    <source>
        <dbReference type="Proteomes" id="UP000075476"/>
    </source>
</evidence>
<organism evidence="1 3">
    <name type="scientific">Bacillus cereus</name>
    <dbReference type="NCBI Taxonomy" id="1396"/>
    <lineage>
        <taxon>Bacteria</taxon>
        <taxon>Bacillati</taxon>
        <taxon>Bacillota</taxon>
        <taxon>Bacilli</taxon>
        <taxon>Bacillales</taxon>
        <taxon>Bacillaceae</taxon>
        <taxon>Bacillus</taxon>
        <taxon>Bacillus cereus group</taxon>
    </lineage>
</organism>
<proteinExistence type="predicted"/>
<evidence type="ECO:0000313" key="1">
    <source>
        <dbReference type="EMBL" id="KXY51297.1"/>
    </source>
</evidence>
<protein>
    <submittedName>
        <fullName evidence="1">Uncharacterized protein</fullName>
    </submittedName>
</protein>
<dbReference type="RefSeq" id="WP_061662633.1">
    <property type="nucleotide sequence ID" value="NZ_LOMO01000001.1"/>
</dbReference>
<dbReference type="Proteomes" id="UP000075476">
    <property type="component" value="Unassembled WGS sequence"/>
</dbReference>
<sequence>MMINAINSLLRKKGTMICNNGVMEFCSAEKQAYLENEEVIASAIKNFIENFNIDFLNEVNVYEGRFFAIQVHQQVLGAVTYKKQKIERNSIRVDGMINVKGIQQSFTLFYNVSRLSDDYTRIKTVGLQNRNVEGRNLKQLLKEQKLVIKALNKETRKASNI</sequence>